<dbReference type="GO" id="GO:0051783">
    <property type="term" value="P:regulation of nuclear division"/>
    <property type="evidence" value="ECO:0007669"/>
    <property type="project" value="InterPro"/>
</dbReference>
<organism evidence="2 3">
    <name type="scientific">Hibiscus syriacus</name>
    <name type="common">Rose of Sharon</name>
    <dbReference type="NCBI Taxonomy" id="106335"/>
    <lineage>
        <taxon>Eukaryota</taxon>
        <taxon>Viridiplantae</taxon>
        <taxon>Streptophyta</taxon>
        <taxon>Embryophyta</taxon>
        <taxon>Tracheophyta</taxon>
        <taxon>Spermatophyta</taxon>
        <taxon>Magnoliopsida</taxon>
        <taxon>eudicotyledons</taxon>
        <taxon>Gunneridae</taxon>
        <taxon>Pentapetalae</taxon>
        <taxon>rosids</taxon>
        <taxon>malvids</taxon>
        <taxon>Malvales</taxon>
        <taxon>Malvaceae</taxon>
        <taxon>Malvoideae</taxon>
        <taxon>Hibiscus</taxon>
    </lineage>
</organism>
<feature type="compositionally biased region" description="Gly residues" evidence="1">
    <location>
        <begin position="89"/>
        <end position="99"/>
    </location>
</feature>
<evidence type="ECO:0000313" key="3">
    <source>
        <dbReference type="Proteomes" id="UP000436088"/>
    </source>
</evidence>
<dbReference type="GO" id="GO:0005634">
    <property type="term" value="C:nucleus"/>
    <property type="evidence" value="ECO:0007669"/>
    <property type="project" value="InterPro"/>
</dbReference>
<dbReference type="AlphaFoldDB" id="A0A6A3C7R2"/>
<comment type="caution">
    <text evidence="2">The sequence shown here is derived from an EMBL/GenBank/DDBJ whole genome shotgun (WGS) entry which is preliminary data.</text>
</comment>
<proteinExistence type="predicted"/>
<name>A0A6A3C7R2_HIBSY</name>
<feature type="region of interest" description="Disordered" evidence="1">
    <location>
        <begin position="63"/>
        <end position="105"/>
    </location>
</feature>
<dbReference type="EMBL" id="VEPZ02000430">
    <property type="protein sequence ID" value="KAE8725153.1"/>
    <property type="molecule type" value="Genomic_DNA"/>
</dbReference>
<feature type="region of interest" description="Disordered" evidence="1">
    <location>
        <begin position="225"/>
        <end position="246"/>
    </location>
</feature>
<keyword evidence="3" id="KW-1185">Reference proteome</keyword>
<accession>A0A6A3C7R2</accession>
<dbReference type="Proteomes" id="UP000436088">
    <property type="component" value="Unassembled WGS sequence"/>
</dbReference>
<evidence type="ECO:0000256" key="1">
    <source>
        <dbReference type="SAM" id="MobiDB-lite"/>
    </source>
</evidence>
<dbReference type="InterPro" id="IPR034590">
    <property type="entry name" value="POLYCHOME/GIG1"/>
</dbReference>
<dbReference type="PANTHER" id="PTHR35119:SF1">
    <property type="entry name" value="PROTEIN POLYCHOME"/>
    <property type="match status" value="1"/>
</dbReference>
<sequence length="246" mass="27023">MAESRDRLVRNVDLAEVFARRRIGHLRILSQEAMELLGGSPVTRRPMGVAGATLSTARVGGFRRGSTLRTPRSVRRGRTPRANVPGTPGPLGRGRGRGTGSILPSWYPRTPLRDITAVAIERRRARLGDGENQVFETPSAPNESVLNSNISSVASLEHNFSTPASTVKLKPRPPPIQTVSKILLNVANKKPDESAGELLTTPQRKLLNSIDTVEKAVMEELQKMKRTPSAKKAQRQNKVRTLMSMR</sequence>
<gene>
    <name evidence="2" type="ORF">F3Y22_tig00009009pilonHSYRG00146</name>
</gene>
<protein>
    <submittedName>
        <fullName evidence="2">Syntaxin-24-like</fullName>
    </submittedName>
</protein>
<reference evidence="2" key="1">
    <citation type="submission" date="2019-09" db="EMBL/GenBank/DDBJ databases">
        <title>Draft genome information of white flower Hibiscus syriacus.</title>
        <authorList>
            <person name="Kim Y.-M."/>
        </authorList>
    </citation>
    <scope>NUCLEOTIDE SEQUENCE [LARGE SCALE GENOMIC DNA]</scope>
    <source>
        <strain evidence="2">YM2019G1</strain>
    </source>
</reference>
<feature type="compositionally biased region" description="Basic residues" evidence="1">
    <location>
        <begin position="225"/>
        <end position="238"/>
    </location>
</feature>
<dbReference type="PANTHER" id="PTHR35119">
    <property type="entry name" value="PROTEIN POLYCHOME"/>
    <property type="match status" value="1"/>
</dbReference>
<evidence type="ECO:0000313" key="2">
    <source>
        <dbReference type="EMBL" id="KAE8725153.1"/>
    </source>
</evidence>